<dbReference type="GeneTree" id="ENSGT00390000004933"/>
<dbReference type="PANTHER" id="PTHR17223:SF0">
    <property type="entry name" value="PARATHYROID HORMONE-RELATED PROTEIN"/>
    <property type="match status" value="1"/>
</dbReference>
<feature type="chain" id="PRO_5017394871" evidence="6">
    <location>
        <begin position="26"/>
        <end position="118"/>
    </location>
</feature>
<dbReference type="GO" id="GO:0005576">
    <property type="term" value="C:extracellular region"/>
    <property type="evidence" value="ECO:0007669"/>
    <property type="project" value="UniProtKB-SubCell"/>
</dbReference>
<comment type="similarity">
    <text evidence="2">Belongs to the parathyroid hormone family.</text>
</comment>
<feature type="signal peptide" evidence="6">
    <location>
        <begin position="1"/>
        <end position="25"/>
    </location>
</feature>
<keyword evidence="4" id="KW-0165">Cleavage on pair of basic residues</keyword>
<evidence type="ECO:0000256" key="2">
    <source>
        <dbReference type="ARBA" id="ARBA00006307"/>
    </source>
</evidence>
<keyword evidence="5" id="KW-0372">Hormone</keyword>
<sequence>MMQMSLRSLRCFALIILVVCSAARCQNDSRRAVTEHQLMHDRGRNIQSLKRLIWLSSAIEGLHTAQTRSANLGPSRVLDLALSPALVPAAGGPEPGRVRNLLRDFFDPYLSRLADGEP</sequence>
<dbReference type="InterPro" id="IPR003626">
    <property type="entry name" value="PTH-rel"/>
</dbReference>
<keyword evidence="6" id="KW-0732">Signal</keyword>
<dbReference type="PANTHER" id="PTHR17223">
    <property type="entry name" value="PARATHYROID HORMONE-RELATED"/>
    <property type="match status" value="1"/>
</dbReference>
<comment type="subcellular location">
    <subcellularLocation>
        <location evidence="1">Secreted</location>
    </subcellularLocation>
</comment>
<dbReference type="InterPro" id="IPR001415">
    <property type="entry name" value="PTH/PTH-rel"/>
</dbReference>
<evidence type="ECO:0000256" key="5">
    <source>
        <dbReference type="ARBA" id="ARBA00022702"/>
    </source>
</evidence>
<evidence type="ECO:0000256" key="1">
    <source>
        <dbReference type="ARBA" id="ARBA00004613"/>
    </source>
</evidence>
<evidence type="ECO:0000256" key="6">
    <source>
        <dbReference type="SAM" id="SignalP"/>
    </source>
</evidence>
<dbReference type="Ensembl" id="ENSSPAT00000023290.1">
    <property type="protein sequence ID" value="ENSSPAP00000022924.1"/>
    <property type="gene ID" value="ENSSPAG00000017323.1"/>
</dbReference>
<accession>A0A3B5AYP3</accession>
<dbReference type="Pfam" id="PF01279">
    <property type="entry name" value="Parathyroid"/>
    <property type="match status" value="1"/>
</dbReference>
<dbReference type="GO" id="GO:0005179">
    <property type="term" value="F:hormone activity"/>
    <property type="evidence" value="ECO:0007669"/>
    <property type="project" value="UniProtKB-KW"/>
</dbReference>
<keyword evidence="3" id="KW-0964">Secreted</keyword>
<evidence type="ECO:0000256" key="4">
    <source>
        <dbReference type="ARBA" id="ARBA00022685"/>
    </source>
</evidence>
<dbReference type="GO" id="GO:0030282">
    <property type="term" value="P:bone mineralization"/>
    <property type="evidence" value="ECO:0007669"/>
    <property type="project" value="InterPro"/>
</dbReference>
<reference evidence="7" key="1">
    <citation type="submission" date="2023-09" db="UniProtKB">
        <authorList>
            <consortium name="Ensembl"/>
        </authorList>
    </citation>
    <scope>IDENTIFICATION</scope>
</reference>
<protein>
    <submittedName>
        <fullName evidence="7">Parathyroid hormone 4</fullName>
    </submittedName>
</protein>
<organism evidence="7">
    <name type="scientific">Stegastes partitus</name>
    <name type="common">bicolor damselfish</name>
    <dbReference type="NCBI Taxonomy" id="144197"/>
    <lineage>
        <taxon>Eukaryota</taxon>
        <taxon>Metazoa</taxon>
        <taxon>Chordata</taxon>
        <taxon>Craniata</taxon>
        <taxon>Vertebrata</taxon>
        <taxon>Euteleostomi</taxon>
        <taxon>Actinopterygii</taxon>
        <taxon>Neopterygii</taxon>
        <taxon>Teleostei</taxon>
        <taxon>Neoteleostei</taxon>
        <taxon>Acanthomorphata</taxon>
        <taxon>Ovalentaria</taxon>
        <taxon>Pomacentridae</taxon>
        <taxon>Stegastes</taxon>
    </lineage>
</organism>
<name>A0A3B5AYP3_9TELE</name>
<dbReference type="AlphaFoldDB" id="A0A3B5AYP3"/>
<evidence type="ECO:0000313" key="7">
    <source>
        <dbReference type="Ensembl" id="ENSSPAP00000022924.1"/>
    </source>
</evidence>
<dbReference type="GO" id="GO:0030500">
    <property type="term" value="P:regulation of bone mineralization"/>
    <property type="evidence" value="ECO:0007669"/>
    <property type="project" value="Ensembl"/>
</dbReference>
<proteinExistence type="inferred from homology"/>
<dbReference type="SMART" id="SM00087">
    <property type="entry name" value="PTH"/>
    <property type="match status" value="1"/>
</dbReference>
<evidence type="ECO:0000256" key="3">
    <source>
        <dbReference type="ARBA" id="ARBA00022525"/>
    </source>
</evidence>